<dbReference type="SUPFAM" id="SSF51735">
    <property type="entry name" value="NAD(P)-binding Rossmann-fold domains"/>
    <property type="match status" value="1"/>
</dbReference>
<evidence type="ECO:0000313" key="5">
    <source>
        <dbReference type="Proteomes" id="UP000092993"/>
    </source>
</evidence>
<dbReference type="InterPro" id="IPR036291">
    <property type="entry name" value="NAD(P)-bd_dom_sf"/>
</dbReference>
<name>A0A1C7MII3_GRIFR</name>
<dbReference type="Gene3D" id="3.40.50.720">
    <property type="entry name" value="NAD(P)-binding Rossmann-like Domain"/>
    <property type="match status" value="1"/>
</dbReference>
<dbReference type="Gene3D" id="3.40.50.12780">
    <property type="entry name" value="N-terminal domain of ligase-like"/>
    <property type="match status" value="1"/>
</dbReference>
<dbReference type="Proteomes" id="UP000092993">
    <property type="component" value="Unassembled WGS sequence"/>
</dbReference>
<evidence type="ECO:0000256" key="2">
    <source>
        <dbReference type="ARBA" id="ARBA00022553"/>
    </source>
</evidence>
<dbReference type="OrthoDB" id="429813at2759"/>
<dbReference type="EMBL" id="LUGG01000003">
    <property type="protein sequence ID" value="OBZ76703.1"/>
    <property type="molecule type" value="Genomic_DNA"/>
</dbReference>
<evidence type="ECO:0000313" key="4">
    <source>
        <dbReference type="EMBL" id="OBZ76703.1"/>
    </source>
</evidence>
<protein>
    <submittedName>
        <fullName evidence="4">Linear gramicidin synthase subunit D</fullName>
    </submittedName>
</protein>
<evidence type="ECO:0000256" key="1">
    <source>
        <dbReference type="ARBA" id="ARBA00022450"/>
    </source>
</evidence>
<keyword evidence="1" id="KW-0596">Phosphopantetheine</keyword>
<feature type="domain" description="Polyketide synthase-like phosphopantetheine-binding" evidence="3">
    <location>
        <begin position="294"/>
        <end position="369"/>
    </location>
</feature>
<dbReference type="PANTHER" id="PTHR43439">
    <property type="entry name" value="PHENYLACETATE-COENZYME A LIGASE"/>
    <property type="match status" value="1"/>
</dbReference>
<reference evidence="4 5" key="1">
    <citation type="submission" date="2016-03" db="EMBL/GenBank/DDBJ databases">
        <title>Whole genome sequencing of Grifola frondosa 9006-11.</title>
        <authorList>
            <person name="Min B."/>
            <person name="Park H."/>
            <person name="Kim J.-G."/>
            <person name="Cho H."/>
            <person name="Oh Y.-L."/>
            <person name="Kong W.-S."/>
            <person name="Choi I.-G."/>
        </authorList>
    </citation>
    <scope>NUCLEOTIDE SEQUENCE [LARGE SCALE GENOMIC DNA]</scope>
    <source>
        <strain evidence="4 5">9006-11</strain>
    </source>
</reference>
<accession>A0A1C7MII3</accession>
<keyword evidence="5" id="KW-1185">Reference proteome</keyword>
<organism evidence="4 5">
    <name type="scientific">Grifola frondosa</name>
    <name type="common">Maitake</name>
    <name type="synonym">Polyporus frondosus</name>
    <dbReference type="NCBI Taxonomy" id="5627"/>
    <lineage>
        <taxon>Eukaryota</taxon>
        <taxon>Fungi</taxon>
        <taxon>Dikarya</taxon>
        <taxon>Basidiomycota</taxon>
        <taxon>Agaricomycotina</taxon>
        <taxon>Agaricomycetes</taxon>
        <taxon>Polyporales</taxon>
        <taxon>Grifolaceae</taxon>
        <taxon>Grifola</taxon>
    </lineage>
</organism>
<proteinExistence type="predicted"/>
<evidence type="ECO:0000259" key="3">
    <source>
        <dbReference type="SMART" id="SM00823"/>
    </source>
</evidence>
<sequence length="751" mass="83894">MINTKADFVLGVPAFIEQWARDAEKVAHMKKMRGVIYGGSQLSKEVGDRLAAQGVNLHTCYGATEVGVMNVYLPKCGGDWDYFRFSELYRPVLLPFPDGQYELIITSHEIHTPSVINTKVGGRDGYNTNDLLVPHPTKPDMWKILGRADDQIMLSNGEKTNPGPLENILCQDPHIHSTIMFGRGRFQNGVLIDPKKEFAFDPKDTTRLQQFRNMIWPTVERMNEYAPQHSRLFKEMILVSSPDKPFVYTAKNTPRRQVIIAEYDKEIDALYDAVEQTSQRDVSGPPSWEHADVLEFVRKAVTNVMGHTVADDADIFQYGCDSLQATWIRNAVLRALRDSVPETAKRMPVNFVFEAPSIAGIAGSVCTAVGSSSGLQADDSSKAEELRRMVYKYTAQFPARPSSLRPHEGKDVVLVTGTTGGFGCDILAHLLQNETVARVYAVNRPGEDVLGRQTKTFMERGHDVGLLVAPKFRLVEGDLSVPGAHIEPALFNEIRNTVTHIIHNAWRVDFTLALVSFESNIRATRNLVDLALSSPSLAPPRLLFMSSIGILQNPTFSGPAPEEPLDDPAIAIRSGYPESKWVAERVLLAAGQQTELQPIIVRLGGVCGDRTGHWNEKEYIPSLIKSALFLQCLPDAPGDVSWLPAYRASKALTEMRNSPYSILHLVHPNPVPWSSIIKMIAEDLSVPVVPYEEWLSALKNSLQEGLEVEQMQENPALRLLDFYGTVVIDEDKEPLGSLDCRRKRRWKLHRL</sequence>
<dbReference type="PANTHER" id="PTHR43439:SF2">
    <property type="entry name" value="ENZYME, PUTATIVE (JCVI)-RELATED"/>
    <property type="match status" value="1"/>
</dbReference>
<dbReference type="Pfam" id="PF23562">
    <property type="entry name" value="AMP-binding_C_3"/>
    <property type="match status" value="1"/>
</dbReference>
<dbReference type="InterPro" id="IPR051414">
    <property type="entry name" value="Adenylate-forming_Reductase"/>
</dbReference>
<dbReference type="SMART" id="SM00823">
    <property type="entry name" value="PKS_PP"/>
    <property type="match status" value="1"/>
</dbReference>
<dbReference type="InterPro" id="IPR020806">
    <property type="entry name" value="PKS_PP-bd"/>
</dbReference>
<dbReference type="Pfam" id="PF07993">
    <property type="entry name" value="NAD_binding_4"/>
    <property type="match status" value="1"/>
</dbReference>
<dbReference type="STRING" id="5627.A0A1C7MII3"/>
<dbReference type="InterPro" id="IPR013120">
    <property type="entry name" value="FAR_NAD-bd"/>
</dbReference>
<gene>
    <name evidence="4" type="primary">lgrD_1</name>
    <name evidence="4" type="ORF">A0H81_03320</name>
</gene>
<dbReference type="SUPFAM" id="SSF56801">
    <property type="entry name" value="Acetyl-CoA synthetase-like"/>
    <property type="match status" value="1"/>
</dbReference>
<dbReference type="AlphaFoldDB" id="A0A1C7MII3"/>
<dbReference type="OMA" id="LMGIEWR"/>
<dbReference type="GO" id="GO:0031177">
    <property type="term" value="F:phosphopantetheine binding"/>
    <property type="evidence" value="ECO:0007669"/>
    <property type="project" value="InterPro"/>
</dbReference>
<keyword evidence="2" id="KW-0597">Phosphoprotein</keyword>
<dbReference type="Gene3D" id="1.10.1200.10">
    <property type="entry name" value="ACP-like"/>
    <property type="match status" value="1"/>
</dbReference>
<dbReference type="InterPro" id="IPR036736">
    <property type="entry name" value="ACP-like_sf"/>
</dbReference>
<dbReference type="InterPro" id="IPR042099">
    <property type="entry name" value="ANL_N_sf"/>
</dbReference>
<dbReference type="SUPFAM" id="SSF47336">
    <property type="entry name" value="ACP-like"/>
    <property type="match status" value="1"/>
</dbReference>
<comment type="caution">
    <text evidence="4">The sequence shown here is derived from an EMBL/GenBank/DDBJ whole genome shotgun (WGS) entry which is preliminary data.</text>
</comment>